<name>A0AAW2T826_9LAMI</name>
<reference evidence="1" key="2">
    <citation type="journal article" date="2024" name="Plant">
        <title>Genomic evolution and insights into agronomic trait innovations of Sesamum species.</title>
        <authorList>
            <person name="Miao H."/>
            <person name="Wang L."/>
            <person name="Qu L."/>
            <person name="Liu H."/>
            <person name="Sun Y."/>
            <person name="Le M."/>
            <person name="Wang Q."/>
            <person name="Wei S."/>
            <person name="Zheng Y."/>
            <person name="Lin W."/>
            <person name="Duan Y."/>
            <person name="Cao H."/>
            <person name="Xiong S."/>
            <person name="Wang X."/>
            <person name="Wei L."/>
            <person name="Li C."/>
            <person name="Ma Q."/>
            <person name="Ju M."/>
            <person name="Zhao R."/>
            <person name="Li G."/>
            <person name="Mu C."/>
            <person name="Tian Q."/>
            <person name="Mei H."/>
            <person name="Zhang T."/>
            <person name="Gao T."/>
            <person name="Zhang H."/>
        </authorList>
    </citation>
    <scope>NUCLEOTIDE SEQUENCE</scope>
    <source>
        <strain evidence="1">KEN1</strain>
    </source>
</reference>
<gene>
    <name evidence="1" type="ORF">Slati_4116400</name>
</gene>
<protein>
    <submittedName>
        <fullName evidence="1">Uncharacterized protein</fullName>
    </submittedName>
</protein>
<dbReference type="AlphaFoldDB" id="A0AAW2T826"/>
<comment type="caution">
    <text evidence="1">The sequence shown here is derived from an EMBL/GenBank/DDBJ whole genome shotgun (WGS) entry which is preliminary data.</text>
</comment>
<sequence>MEEVEVVDVAASQIGKMVGSPVAEAEEEDFLIGETIDSQEVVVVVVEEAVEITTTTGEAFCNTLSEPSTD</sequence>
<evidence type="ECO:0000313" key="1">
    <source>
        <dbReference type="EMBL" id="KAL0400865.1"/>
    </source>
</evidence>
<accession>A0AAW2T826</accession>
<proteinExistence type="predicted"/>
<reference evidence="1" key="1">
    <citation type="submission" date="2020-06" db="EMBL/GenBank/DDBJ databases">
        <authorList>
            <person name="Li T."/>
            <person name="Hu X."/>
            <person name="Zhang T."/>
            <person name="Song X."/>
            <person name="Zhang H."/>
            <person name="Dai N."/>
            <person name="Sheng W."/>
            <person name="Hou X."/>
            <person name="Wei L."/>
        </authorList>
    </citation>
    <scope>NUCLEOTIDE SEQUENCE</scope>
    <source>
        <strain evidence="1">KEN1</strain>
        <tissue evidence="1">Leaf</tissue>
    </source>
</reference>
<dbReference type="EMBL" id="JACGWN010000015">
    <property type="protein sequence ID" value="KAL0400865.1"/>
    <property type="molecule type" value="Genomic_DNA"/>
</dbReference>
<organism evidence="1">
    <name type="scientific">Sesamum latifolium</name>
    <dbReference type="NCBI Taxonomy" id="2727402"/>
    <lineage>
        <taxon>Eukaryota</taxon>
        <taxon>Viridiplantae</taxon>
        <taxon>Streptophyta</taxon>
        <taxon>Embryophyta</taxon>
        <taxon>Tracheophyta</taxon>
        <taxon>Spermatophyta</taxon>
        <taxon>Magnoliopsida</taxon>
        <taxon>eudicotyledons</taxon>
        <taxon>Gunneridae</taxon>
        <taxon>Pentapetalae</taxon>
        <taxon>asterids</taxon>
        <taxon>lamiids</taxon>
        <taxon>Lamiales</taxon>
        <taxon>Pedaliaceae</taxon>
        <taxon>Sesamum</taxon>
    </lineage>
</organism>